<evidence type="ECO:0000313" key="4">
    <source>
        <dbReference type="Proteomes" id="UP000007882"/>
    </source>
</evidence>
<reference evidence="3 4" key="1">
    <citation type="submission" date="2012-02" db="EMBL/GenBank/DDBJ databases">
        <title>Complete genome sequence of Actinoplanes missouriensis 431 (= NBRC 102363).</title>
        <authorList>
            <person name="Ohnishi Y."/>
            <person name="Ishikawa J."/>
            <person name="Sekine M."/>
            <person name="Hosoyama A."/>
            <person name="Harada T."/>
            <person name="Narita H."/>
            <person name="Hata T."/>
            <person name="Konno Y."/>
            <person name="Tutikane K."/>
            <person name="Fujita N."/>
            <person name="Horinouchi S."/>
            <person name="Hayakawa M."/>
        </authorList>
    </citation>
    <scope>NUCLEOTIDE SEQUENCE [LARGE SCALE GENOMIC DNA]</scope>
    <source>
        <strain evidence="4">ATCC 14538 / DSM 43046 / CBS 188.64 / JCM 3121 / NBRC 102363 / NCIMB 12654 / NRRL B-3342 / UNCC 431</strain>
    </source>
</reference>
<accession>I0HB80</accession>
<dbReference type="HOGENOM" id="CLU_027853_5_0_11"/>
<dbReference type="PATRIC" id="fig|512565.3.peg.5039"/>
<dbReference type="PANTHER" id="PTHR43244:SF1">
    <property type="entry name" value="5,10-METHYLENETETRAHYDROMETHANOPTERIN REDUCTASE"/>
    <property type="match status" value="1"/>
</dbReference>
<keyword evidence="3" id="KW-0503">Monooxygenase</keyword>
<dbReference type="GO" id="GO:0004497">
    <property type="term" value="F:monooxygenase activity"/>
    <property type="evidence" value="ECO:0007669"/>
    <property type="project" value="UniProtKB-KW"/>
</dbReference>
<dbReference type="Gene3D" id="3.20.20.30">
    <property type="entry name" value="Luciferase-like domain"/>
    <property type="match status" value="1"/>
</dbReference>
<keyword evidence="1" id="KW-0560">Oxidoreductase</keyword>
<dbReference type="AlphaFoldDB" id="I0HB80"/>
<dbReference type="CDD" id="cd01097">
    <property type="entry name" value="Tetrahydromethanopterin_reductase"/>
    <property type="match status" value="1"/>
</dbReference>
<dbReference type="SUPFAM" id="SSF51679">
    <property type="entry name" value="Bacterial luciferase-like"/>
    <property type="match status" value="1"/>
</dbReference>
<dbReference type="InterPro" id="IPR036661">
    <property type="entry name" value="Luciferase-like_sf"/>
</dbReference>
<sequence>MFVMRLAANLVYHSAGPLAREAESLGYDLVLAPEGYRNDAATVLGLVAGQTTRIGLASGVMQIPARPPGATALTAATLDALSNGRFRLGLGVSNPHVSDGWYGVRFDKPLSRTREYVEVVRAALSGGPVRYQGAHVSLPAWGNDDAPLQLFTERPGGDLPIYLGAVGPGSLRLAGEIADGWVSGFTTVEAVGDALTEIQAGRERAGKPLAGFEVIPFVGVAVGEPGQDLAEVADELRAHYAFLLGIGAAEDNFYCRFAARLGYAEQIATFRERLAAGDRRGAVAAIPTEFIDRTALLGPVERVAEGMTAFAKAGVTTLSVLVSANDTSLEGRVRVLRHAARAAELAGI</sequence>
<protein>
    <submittedName>
        <fullName evidence="3">Putative luciferase-like monooxygenase</fullName>
    </submittedName>
</protein>
<dbReference type="Proteomes" id="UP000007882">
    <property type="component" value="Chromosome"/>
</dbReference>
<evidence type="ECO:0000259" key="2">
    <source>
        <dbReference type="Pfam" id="PF00296"/>
    </source>
</evidence>
<gene>
    <name evidence="3" type="ordered locus">AMIS_50470</name>
</gene>
<dbReference type="STRING" id="512565.AMIS_50470"/>
<dbReference type="InterPro" id="IPR011251">
    <property type="entry name" value="Luciferase-like_dom"/>
</dbReference>
<evidence type="ECO:0000313" key="3">
    <source>
        <dbReference type="EMBL" id="BAL90267.1"/>
    </source>
</evidence>
<proteinExistence type="predicted"/>
<dbReference type="PANTHER" id="PTHR43244">
    <property type="match status" value="1"/>
</dbReference>
<name>I0HB80_ACTM4</name>
<keyword evidence="4" id="KW-1185">Reference proteome</keyword>
<dbReference type="eggNOG" id="COG2141">
    <property type="taxonomic scope" value="Bacteria"/>
</dbReference>
<dbReference type="EMBL" id="AP012319">
    <property type="protein sequence ID" value="BAL90267.1"/>
    <property type="molecule type" value="Genomic_DNA"/>
</dbReference>
<dbReference type="Pfam" id="PF00296">
    <property type="entry name" value="Bac_luciferase"/>
    <property type="match status" value="1"/>
</dbReference>
<dbReference type="InterPro" id="IPR050564">
    <property type="entry name" value="F420-G6PD/mer"/>
</dbReference>
<dbReference type="KEGG" id="ams:AMIS_50470"/>
<dbReference type="GO" id="GO:0016705">
    <property type="term" value="F:oxidoreductase activity, acting on paired donors, with incorporation or reduction of molecular oxygen"/>
    <property type="evidence" value="ECO:0007669"/>
    <property type="project" value="InterPro"/>
</dbReference>
<evidence type="ECO:0000256" key="1">
    <source>
        <dbReference type="ARBA" id="ARBA00023002"/>
    </source>
</evidence>
<organism evidence="3 4">
    <name type="scientific">Actinoplanes missouriensis (strain ATCC 14538 / DSM 43046 / CBS 188.64 / JCM 3121 / NBRC 102363 / NCIMB 12654 / NRRL B-3342 / UNCC 431)</name>
    <dbReference type="NCBI Taxonomy" id="512565"/>
    <lineage>
        <taxon>Bacteria</taxon>
        <taxon>Bacillati</taxon>
        <taxon>Actinomycetota</taxon>
        <taxon>Actinomycetes</taxon>
        <taxon>Micromonosporales</taxon>
        <taxon>Micromonosporaceae</taxon>
        <taxon>Actinoplanes</taxon>
    </lineage>
</organism>
<feature type="domain" description="Luciferase-like" evidence="2">
    <location>
        <begin position="11"/>
        <end position="316"/>
    </location>
</feature>